<keyword evidence="2" id="KW-0413">Isomerase</keyword>
<sequence length="156" mass="18177">MKKVILFGVIIFGLFSALGIVTYFQQQKAIGGNPYGKDRLHPETVKQLDNPLYHNQILPEALAERIQNGEELFIYYYQPDCPYCQEVTPNLVGLAKEKSFELYLHNLREFPESWETYGLDAVPAVVHYKEGEELSRIVGFHDRREYEVWFEMNGVK</sequence>
<organism evidence="2 3">
    <name type="scientific">Caldalkalibacillus uzonensis</name>
    <dbReference type="NCBI Taxonomy" id="353224"/>
    <lineage>
        <taxon>Bacteria</taxon>
        <taxon>Bacillati</taxon>
        <taxon>Bacillota</taxon>
        <taxon>Bacilli</taxon>
        <taxon>Bacillales</taxon>
        <taxon>Bacillaceae</taxon>
        <taxon>Caldalkalibacillus</taxon>
    </lineage>
</organism>
<dbReference type="Proteomes" id="UP001232445">
    <property type="component" value="Unassembled WGS sequence"/>
</dbReference>
<dbReference type="SUPFAM" id="SSF52833">
    <property type="entry name" value="Thioredoxin-like"/>
    <property type="match status" value="1"/>
</dbReference>
<name>A0ABU0CLE9_9BACI</name>
<comment type="caution">
    <text evidence="2">The sequence shown here is derived from an EMBL/GenBank/DDBJ whole genome shotgun (WGS) entry which is preliminary data.</text>
</comment>
<proteinExistence type="predicted"/>
<dbReference type="RefSeq" id="WP_307334117.1">
    <property type="nucleotide sequence ID" value="NZ_JAUSUQ010000001.1"/>
</dbReference>
<dbReference type="EMBL" id="JAUSUQ010000001">
    <property type="protein sequence ID" value="MDQ0337241.1"/>
    <property type="molecule type" value="Genomic_DNA"/>
</dbReference>
<evidence type="ECO:0000259" key="1">
    <source>
        <dbReference type="Pfam" id="PF00085"/>
    </source>
</evidence>
<dbReference type="GO" id="GO:0016853">
    <property type="term" value="F:isomerase activity"/>
    <property type="evidence" value="ECO:0007669"/>
    <property type="project" value="UniProtKB-KW"/>
</dbReference>
<gene>
    <name evidence="2" type="ORF">J2S00_000011</name>
</gene>
<evidence type="ECO:0000313" key="3">
    <source>
        <dbReference type="Proteomes" id="UP001232445"/>
    </source>
</evidence>
<dbReference type="InterPro" id="IPR036249">
    <property type="entry name" value="Thioredoxin-like_sf"/>
</dbReference>
<reference evidence="2 3" key="1">
    <citation type="submission" date="2023-07" db="EMBL/GenBank/DDBJ databases">
        <title>Genomic Encyclopedia of Type Strains, Phase IV (KMG-IV): sequencing the most valuable type-strain genomes for metagenomic binning, comparative biology and taxonomic classification.</title>
        <authorList>
            <person name="Goeker M."/>
        </authorList>
    </citation>
    <scope>NUCLEOTIDE SEQUENCE [LARGE SCALE GENOMIC DNA]</scope>
    <source>
        <strain evidence="2 3">DSM 17740</strain>
    </source>
</reference>
<evidence type="ECO:0000313" key="2">
    <source>
        <dbReference type="EMBL" id="MDQ0337241.1"/>
    </source>
</evidence>
<keyword evidence="3" id="KW-1185">Reference proteome</keyword>
<dbReference type="InterPro" id="IPR013766">
    <property type="entry name" value="Thioredoxin_domain"/>
</dbReference>
<accession>A0ABU0CLE9</accession>
<feature type="domain" description="Thioredoxin" evidence="1">
    <location>
        <begin position="61"/>
        <end position="144"/>
    </location>
</feature>
<dbReference type="Gene3D" id="3.40.30.10">
    <property type="entry name" value="Glutaredoxin"/>
    <property type="match status" value="1"/>
</dbReference>
<dbReference type="CDD" id="cd02947">
    <property type="entry name" value="TRX_family"/>
    <property type="match status" value="1"/>
</dbReference>
<dbReference type="Pfam" id="PF00085">
    <property type="entry name" value="Thioredoxin"/>
    <property type="match status" value="1"/>
</dbReference>
<protein>
    <submittedName>
        <fullName evidence="2">Thiol-disulfide isomerase/thioredoxin</fullName>
    </submittedName>
</protein>